<reference evidence="3 4" key="1">
    <citation type="submission" date="2016-10" db="EMBL/GenBank/DDBJ databases">
        <authorList>
            <person name="de Groot N.N."/>
        </authorList>
    </citation>
    <scope>NUCLEOTIDE SEQUENCE [LARGE SCALE GENOMIC DNA]</scope>
    <source>
        <strain evidence="3 4">Z108</strain>
    </source>
</reference>
<organism evidence="3 4">
    <name type="scientific">Selenomonas ruminantium</name>
    <dbReference type="NCBI Taxonomy" id="971"/>
    <lineage>
        <taxon>Bacteria</taxon>
        <taxon>Bacillati</taxon>
        <taxon>Bacillota</taxon>
        <taxon>Negativicutes</taxon>
        <taxon>Selenomonadales</taxon>
        <taxon>Selenomonadaceae</taxon>
        <taxon>Selenomonas</taxon>
    </lineage>
</organism>
<evidence type="ECO:0000313" key="3">
    <source>
        <dbReference type="EMBL" id="SFI40815.1"/>
    </source>
</evidence>
<dbReference type="OrthoDB" id="1803128at2"/>
<dbReference type="EMBL" id="FOQK01000035">
    <property type="protein sequence ID" value="SFI40815.1"/>
    <property type="molecule type" value="Genomic_DNA"/>
</dbReference>
<protein>
    <recommendedName>
        <fullName evidence="5">Galactose-1-phosphate uridylyltransferase</fullName>
    </recommendedName>
</protein>
<dbReference type="SUPFAM" id="SSF54197">
    <property type="entry name" value="HIT-like"/>
    <property type="match status" value="1"/>
</dbReference>
<dbReference type="RefSeq" id="WP_075445742.1">
    <property type="nucleotide sequence ID" value="NZ_FOQK01000035.1"/>
</dbReference>
<accession>A0A1I3HYJ7</accession>
<proteinExistence type="predicted"/>
<name>A0A1I3HYJ7_SELRU</name>
<feature type="domain" description="DUF4931" evidence="1">
    <location>
        <begin position="8"/>
        <end position="128"/>
    </location>
</feature>
<dbReference type="Pfam" id="PF16285">
    <property type="entry name" value="DUF4931_N"/>
    <property type="match status" value="1"/>
</dbReference>
<dbReference type="InterPro" id="IPR049285">
    <property type="entry name" value="DUF4931_C"/>
</dbReference>
<evidence type="ECO:0000313" key="4">
    <source>
        <dbReference type="Proteomes" id="UP000183639"/>
    </source>
</evidence>
<dbReference type="Proteomes" id="UP000183639">
    <property type="component" value="Unassembled WGS sequence"/>
</dbReference>
<dbReference type="Gene3D" id="3.30.428.10">
    <property type="entry name" value="HIT-like"/>
    <property type="match status" value="1"/>
</dbReference>
<dbReference type="InterPro" id="IPR036265">
    <property type="entry name" value="HIT-like_sf"/>
</dbReference>
<evidence type="ECO:0008006" key="5">
    <source>
        <dbReference type="Google" id="ProtNLM"/>
    </source>
</evidence>
<dbReference type="AlphaFoldDB" id="A0A1I3HYJ7"/>
<feature type="domain" description="DUF4931" evidence="2">
    <location>
        <begin position="136"/>
        <end position="253"/>
    </location>
</feature>
<dbReference type="InterPro" id="IPR046322">
    <property type="entry name" value="DUF4931"/>
</dbReference>
<dbReference type="Pfam" id="PF20956">
    <property type="entry name" value="DUF4931_C"/>
    <property type="match status" value="1"/>
</dbReference>
<sequence>MNKNLIEFDMAIGREKPVTIFTHENACPFCDTEHLTDIIDRDGTIILLRNKYNVLKGTEQFVLIEGDACQSDMPAYSRAHMHRLIRFGIHHWLRLKNSGEYADVIFFKNFGPLSGGTIRHPHMQYIAFPALTEPLTVQPEEFSGPVIYEQGQVKMTVSEQPHIGFWEFNLIATAQDSATIDTLADYIQLGTDYLTHHFHKRCNSYNIFFYEREGTIYVKLTPRFATPPIYIGYNLRVRPSNYQDAIAELHHIYGTSPFA</sequence>
<gene>
    <name evidence="3" type="ORF">SAMN04487861_13532</name>
</gene>
<evidence type="ECO:0000259" key="1">
    <source>
        <dbReference type="Pfam" id="PF16285"/>
    </source>
</evidence>
<evidence type="ECO:0000259" key="2">
    <source>
        <dbReference type="Pfam" id="PF20956"/>
    </source>
</evidence>